<dbReference type="SMART" id="SM00086">
    <property type="entry name" value="PAC"/>
    <property type="match status" value="2"/>
</dbReference>
<dbReference type="InterPro" id="IPR036097">
    <property type="entry name" value="HisK_dim/P_sf"/>
</dbReference>
<dbReference type="Gene3D" id="3.40.50.2300">
    <property type="match status" value="1"/>
</dbReference>
<dbReference type="InterPro" id="IPR003594">
    <property type="entry name" value="HATPase_dom"/>
</dbReference>
<evidence type="ECO:0000256" key="3">
    <source>
        <dbReference type="ARBA" id="ARBA00022553"/>
    </source>
</evidence>
<dbReference type="PROSITE" id="PS50113">
    <property type="entry name" value="PAC"/>
    <property type="match status" value="1"/>
</dbReference>
<dbReference type="InterPro" id="IPR013655">
    <property type="entry name" value="PAS_fold_3"/>
</dbReference>
<dbReference type="SMART" id="SM00387">
    <property type="entry name" value="HATPase_c"/>
    <property type="match status" value="1"/>
</dbReference>
<dbReference type="CDD" id="cd00130">
    <property type="entry name" value="PAS"/>
    <property type="match status" value="2"/>
</dbReference>
<evidence type="ECO:0000259" key="7">
    <source>
        <dbReference type="PROSITE" id="PS50110"/>
    </source>
</evidence>
<evidence type="ECO:0000256" key="2">
    <source>
        <dbReference type="ARBA" id="ARBA00012438"/>
    </source>
</evidence>
<dbReference type="InterPro" id="IPR005467">
    <property type="entry name" value="His_kinase_dom"/>
</dbReference>
<protein>
    <recommendedName>
        <fullName evidence="2">histidine kinase</fullName>
        <ecNumber evidence="2">2.7.13.3</ecNumber>
    </recommendedName>
</protein>
<feature type="domain" description="Histidine kinase" evidence="6">
    <location>
        <begin position="637"/>
        <end position="857"/>
    </location>
</feature>
<dbReference type="CDD" id="cd18774">
    <property type="entry name" value="PDC2_HK_sensor"/>
    <property type="match status" value="1"/>
</dbReference>
<keyword evidence="3 4" id="KW-0597">Phosphoprotein</keyword>
<feature type="domain" description="PAC" evidence="9">
    <location>
        <begin position="434"/>
        <end position="486"/>
    </location>
</feature>
<dbReference type="Gene3D" id="3.30.450.20">
    <property type="entry name" value="PAS domain"/>
    <property type="match status" value="3"/>
</dbReference>
<feature type="modified residue" description="4-aspartylphosphate" evidence="4">
    <location>
        <position position="927"/>
    </location>
</feature>
<dbReference type="Proteomes" id="UP000298213">
    <property type="component" value="Unassembled WGS sequence"/>
</dbReference>
<dbReference type="InterPro" id="IPR000014">
    <property type="entry name" value="PAS"/>
</dbReference>
<dbReference type="SMART" id="SM00448">
    <property type="entry name" value="REC"/>
    <property type="match status" value="1"/>
</dbReference>
<dbReference type="PRINTS" id="PR00344">
    <property type="entry name" value="BCTRLSENSOR"/>
</dbReference>
<feature type="domain" description="PAS" evidence="8">
    <location>
        <begin position="511"/>
        <end position="568"/>
    </location>
</feature>
<organism evidence="10 11">
    <name type="scientific">Sphingomonas parva</name>
    <dbReference type="NCBI Taxonomy" id="2555898"/>
    <lineage>
        <taxon>Bacteria</taxon>
        <taxon>Pseudomonadati</taxon>
        <taxon>Pseudomonadota</taxon>
        <taxon>Alphaproteobacteria</taxon>
        <taxon>Sphingomonadales</taxon>
        <taxon>Sphingomonadaceae</taxon>
        <taxon>Sphingomonas</taxon>
    </lineage>
</organism>
<dbReference type="Gene3D" id="3.30.565.10">
    <property type="entry name" value="Histidine kinase-like ATPase, C-terminal domain"/>
    <property type="match status" value="1"/>
</dbReference>
<dbReference type="InterPro" id="IPR003661">
    <property type="entry name" value="HisK_dim/P_dom"/>
</dbReference>
<dbReference type="SMART" id="SM00091">
    <property type="entry name" value="PAS"/>
    <property type="match status" value="2"/>
</dbReference>
<evidence type="ECO:0000259" key="8">
    <source>
        <dbReference type="PROSITE" id="PS50112"/>
    </source>
</evidence>
<dbReference type="Pfam" id="PF08447">
    <property type="entry name" value="PAS_3"/>
    <property type="match status" value="2"/>
</dbReference>
<dbReference type="PROSITE" id="PS50112">
    <property type="entry name" value="PAS"/>
    <property type="match status" value="1"/>
</dbReference>
<dbReference type="Gene3D" id="2.10.70.100">
    <property type="match status" value="1"/>
</dbReference>
<name>A0A4Y8ZRF6_9SPHN</name>
<evidence type="ECO:0000256" key="5">
    <source>
        <dbReference type="SAM" id="Phobius"/>
    </source>
</evidence>
<keyword evidence="5" id="KW-1133">Transmembrane helix</keyword>
<evidence type="ECO:0000256" key="1">
    <source>
        <dbReference type="ARBA" id="ARBA00000085"/>
    </source>
</evidence>
<dbReference type="Pfam" id="PF00512">
    <property type="entry name" value="HisKA"/>
    <property type="match status" value="1"/>
</dbReference>
<dbReference type="InterPro" id="IPR001789">
    <property type="entry name" value="Sig_transdc_resp-reg_receiver"/>
</dbReference>
<reference evidence="10 11" key="1">
    <citation type="submission" date="2019-03" db="EMBL/GenBank/DDBJ databases">
        <title>Genome sequence of Sphingomonas sp. 17J27-24.</title>
        <authorList>
            <person name="Kim M."/>
            <person name="Maeng S."/>
            <person name="Sathiyaraj S."/>
        </authorList>
    </citation>
    <scope>NUCLEOTIDE SEQUENCE [LARGE SCALE GENOMIC DNA]</scope>
    <source>
        <strain evidence="10 11">17J27-24</strain>
    </source>
</reference>
<evidence type="ECO:0000313" key="10">
    <source>
        <dbReference type="EMBL" id="TFI58601.1"/>
    </source>
</evidence>
<dbReference type="InterPro" id="IPR001610">
    <property type="entry name" value="PAC"/>
</dbReference>
<evidence type="ECO:0000259" key="9">
    <source>
        <dbReference type="PROSITE" id="PS50113"/>
    </source>
</evidence>
<comment type="caution">
    <text evidence="10">The sequence shown here is derived from an EMBL/GenBank/DDBJ whole genome shotgun (WGS) entry which is preliminary data.</text>
</comment>
<proteinExistence type="predicted"/>
<dbReference type="EMBL" id="SPDV01000014">
    <property type="protein sequence ID" value="TFI58601.1"/>
    <property type="molecule type" value="Genomic_DNA"/>
</dbReference>
<keyword evidence="5" id="KW-0472">Membrane</keyword>
<feature type="transmembrane region" description="Helical" evidence="5">
    <location>
        <begin position="286"/>
        <end position="309"/>
    </location>
</feature>
<dbReference type="Pfam" id="PF02518">
    <property type="entry name" value="HATPase_c"/>
    <property type="match status" value="1"/>
</dbReference>
<dbReference type="Gene3D" id="1.10.287.130">
    <property type="match status" value="1"/>
</dbReference>
<feature type="domain" description="Response regulatory" evidence="7">
    <location>
        <begin position="878"/>
        <end position="987"/>
    </location>
</feature>
<comment type="catalytic activity">
    <reaction evidence="1">
        <text>ATP + protein L-histidine = ADP + protein N-phospho-L-histidine.</text>
        <dbReference type="EC" id="2.7.13.3"/>
    </reaction>
</comment>
<dbReference type="InterPro" id="IPR004358">
    <property type="entry name" value="Sig_transdc_His_kin-like_C"/>
</dbReference>
<dbReference type="InterPro" id="IPR000700">
    <property type="entry name" value="PAS-assoc_C"/>
</dbReference>
<evidence type="ECO:0000256" key="4">
    <source>
        <dbReference type="PROSITE-ProRule" id="PRU00169"/>
    </source>
</evidence>
<feature type="transmembrane region" description="Helical" evidence="5">
    <location>
        <begin position="20"/>
        <end position="43"/>
    </location>
</feature>
<dbReference type="InterPro" id="IPR035965">
    <property type="entry name" value="PAS-like_dom_sf"/>
</dbReference>
<evidence type="ECO:0000259" key="6">
    <source>
        <dbReference type="PROSITE" id="PS50109"/>
    </source>
</evidence>
<dbReference type="Pfam" id="PF00072">
    <property type="entry name" value="Response_reg"/>
    <property type="match status" value="1"/>
</dbReference>
<dbReference type="PANTHER" id="PTHR43065:SF42">
    <property type="entry name" value="TWO-COMPONENT SENSOR PPRA"/>
    <property type="match status" value="1"/>
</dbReference>
<dbReference type="SUPFAM" id="SSF47384">
    <property type="entry name" value="Homodimeric domain of signal transducing histidine kinase"/>
    <property type="match status" value="1"/>
</dbReference>
<keyword evidence="5" id="KW-0812">Transmembrane</keyword>
<evidence type="ECO:0000313" key="11">
    <source>
        <dbReference type="Proteomes" id="UP000298213"/>
    </source>
</evidence>
<dbReference type="NCBIfam" id="TIGR00229">
    <property type="entry name" value="sensory_box"/>
    <property type="match status" value="2"/>
</dbReference>
<accession>A0A4Y8ZRF6</accession>
<dbReference type="InterPro" id="IPR036890">
    <property type="entry name" value="HATPase_C_sf"/>
</dbReference>
<gene>
    <name evidence="10" type="ORF">E2493_09260</name>
</gene>
<dbReference type="RefSeq" id="WP_135086005.1">
    <property type="nucleotide sequence ID" value="NZ_SPDV01000014.1"/>
</dbReference>
<dbReference type="EC" id="2.7.13.3" evidence="2"/>
<dbReference type="SUPFAM" id="SSF55874">
    <property type="entry name" value="ATPase domain of HSP90 chaperone/DNA topoisomerase II/histidine kinase"/>
    <property type="match status" value="1"/>
</dbReference>
<dbReference type="SMART" id="SM00388">
    <property type="entry name" value="HisKA"/>
    <property type="match status" value="1"/>
</dbReference>
<dbReference type="OrthoDB" id="9796100at2"/>
<dbReference type="InterPro" id="IPR011006">
    <property type="entry name" value="CheY-like_superfamily"/>
</dbReference>
<dbReference type="PROSITE" id="PS50109">
    <property type="entry name" value="HIS_KIN"/>
    <property type="match status" value="1"/>
</dbReference>
<sequence>MADGLASPLRAGRPAVLRSIRTYILGLAALFAILLTAAAAVLVREADAWGRAQTEAQLVDTTRALSQVVDARLGAYQRLLGALAASPSLRAGDFAALDRQARTALNEPDAWVMLSDRNGKQLVNTRLAPGSPLPTGQYPPNVLAALDTGEPRVCNLATGVVEKRILCVDWPIMADGRAEYVLSVIYRPRLLQGIIDAQRVSEGRYATILDRNGVVVWRNVRPDRFVGTPGTPDLLRLLSARREGTTESRSLEGTPTVVAFSRSERNGWTFIVAVPRAELAAGSRRALLGGALVSGLLLAGALLTAFAAARAVRREIAILGDGAQRIKDGEAPAFAPSRFAEFQTLSQLLTSAIAERDESRERFALAQEVGGIGSWSWDSLRDQGHVSDTYKEMHGLSHVRGPLRFSQVVETVHPEDRADYLARVDTALAAGDPASIEYRVLRPDGSVRWIVAKGRPIFSEDGRRIGSVGIVRDRTIEYEAEDTLHRLNELLERQVQERTLERDRLWNLARDPFVVADDKGVWLAASPAWTSLLGYPLEDFLGRTSEWLEHPDDAAKTRAENESLAAGNVTERFENRFRASDGRYKWLSWNSVPEGNRFYSVARDITREKEQAEALRKAEETLRQTQKMESIGQITGGVAHDFNNLLVPIVGTLDLLRQRGLPDSRAERMVGNAIEAAERARVLVQRLLAFARRQPLKAGAVDLAECFGNLEPLLATTLGPRVALEIDVPAGLRPVHADCNQLELAILNLAVNAKDAMPDGGRIRIAARLTTFVPNDREGPEPGRYVEVAVTDNGTGMPPQVVERAIEPFFSTKGLGRGTGLGLSMVHGLLAQLGGGLRIESTLGEGTTIRLFLREAGEAAATPAVEAAPPVGAAGAGRALVVDDEPLVLEGTAEIVAGLGYEVVQAGSAAEALDLLAEGSFDLLITDHLMPGMSGTELARAARTRWPAMHLLIVSGYADVDDIAPDLPRLAKPFRAAELAEALGRDLRSPAP</sequence>
<dbReference type="SUPFAM" id="SSF55785">
    <property type="entry name" value="PYP-like sensor domain (PAS domain)"/>
    <property type="match status" value="2"/>
</dbReference>
<dbReference type="GO" id="GO:0000155">
    <property type="term" value="F:phosphorelay sensor kinase activity"/>
    <property type="evidence" value="ECO:0007669"/>
    <property type="project" value="InterPro"/>
</dbReference>
<dbReference type="CDD" id="cd00082">
    <property type="entry name" value="HisKA"/>
    <property type="match status" value="1"/>
</dbReference>
<dbReference type="AlphaFoldDB" id="A0A4Y8ZRF6"/>
<dbReference type="SUPFAM" id="SSF52172">
    <property type="entry name" value="CheY-like"/>
    <property type="match status" value="1"/>
</dbReference>
<keyword evidence="11" id="KW-1185">Reference proteome</keyword>
<dbReference type="PANTHER" id="PTHR43065">
    <property type="entry name" value="SENSOR HISTIDINE KINASE"/>
    <property type="match status" value="1"/>
</dbReference>
<dbReference type="PROSITE" id="PS50110">
    <property type="entry name" value="RESPONSE_REGULATORY"/>
    <property type="match status" value="1"/>
</dbReference>